<evidence type="ECO:0000256" key="8">
    <source>
        <dbReference type="ARBA" id="ARBA00022989"/>
    </source>
</evidence>
<dbReference type="GO" id="GO:0005484">
    <property type="term" value="F:SNAP receptor activity"/>
    <property type="evidence" value="ECO:0007669"/>
    <property type="project" value="TreeGrafter"/>
</dbReference>
<keyword evidence="9 12" id="KW-0472">Membrane</keyword>
<keyword evidence="5" id="KW-0256">Endoplasmic reticulum</keyword>
<evidence type="ECO:0000256" key="9">
    <source>
        <dbReference type="ARBA" id="ARBA00023136"/>
    </source>
</evidence>
<keyword evidence="13" id="KW-1185">Reference proteome</keyword>
<evidence type="ECO:0000256" key="10">
    <source>
        <dbReference type="SAM" id="Coils"/>
    </source>
</evidence>
<dbReference type="PANTHER" id="PTHR13050">
    <property type="entry name" value="USE1-LIKE PROTEIN"/>
    <property type="match status" value="1"/>
</dbReference>
<feature type="compositionally biased region" description="Acidic residues" evidence="11">
    <location>
        <begin position="94"/>
        <end position="112"/>
    </location>
</feature>
<dbReference type="GO" id="GO:0006890">
    <property type="term" value="P:retrograde vesicle-mediated transport, Golgi to endoplasmic reticulum"/>
    <property type="evidence" value="ECO:0007669"/>
    <property type="project" value="TreeGrafter"/>
</dbReference>
<dbReference type="PANTHER" id="PTHR13050:SF7">
    <property type="entry name" value="VESICLE TRANSPORT PROTEIN USE1"/>
    <property type="match status" value="1"/>
</dbReference>
<reference evidence="14" key="2">
    <citation type="submission" date="2020-04" db="EMBL/GenBank/DDBJ databases">
        <authorList>
            <consortium name="NCBI Genome Project"/>
        </authorList>
    </citation>
    <scope>NUCLEOTIDE SEQUENCE</scope>
    <source>
        <strain evidence="14">CBS 342.82</strain>
    </source>
</reference>
<evidence type="ECO:0000313" key="14">
    <source>
        <dbReference type="RefSeq" id="XP_033462988.1"/>
    </source>
</evidence>
<reference evidence="14" key="1">
    <citation type="submission" date="2020-01" db="EMBL/GenBank/DDBJ databases">
        <authorList>
            <consortium name="DOE Joint Genome Institute"/>
            <person name="Haridas S."/>
            <person name="Albert R."/>
            <person name="Binder M."/>
            <person name="Bloem J."/>
            <person name="Labutti K."/>
            <person name="Salamov A."/>
            <person name="Andreopoulos B."/>
            <person name="Baker S.E."/>
            <person name="Barry K."/>
            <person name="Bills G."/>
            <person name="Bluhm B.H."/>
            <person name="Cannon C."/>
            <person name="Castanera R."/>
            <person name="Culley D.E."/>
            <person name="Daum C."/>
            <person name="Ezra D."/>
            <person name="Gonzalez J.B."/>
            <person name="Henrissat B."/>
            <person name="Kuo A."/>
            <person name="Liang C."/>
            <person name="Lipzen A."/>
            <person name="Lutzoni F."/>
            <person name="Magnuson J."/>
            <person name="Mondo S."/>
            <person name="Nolan M."/>
            <person name="Ohm R."/>
            <person name="Pangilinan J."/>
            <person name="Park H.-J."/>
            <person name="Ramirez L."/>
            <person name="Alfaro M."/>
            <person name="Sun H."/>
            <person name="Tritt A."/>
            <person name="Yoshinaga Y."/>
            <person name="Zwiers L.-H."/>
            <person name="Turgeon B.G."/>
            <person name="Goodwin S.B."/>
            <person name="Spatafora J.W."/>
            <person name="Crous P.W."/>
            <person name="Grigoriev I.V."/>
        </authorList>
    </citation>
    <scope>NUCLEOTIDE SEQUENCE</scope>
    <source>
        <strain evidence="14">CBS 342.82</strain>
    </source>
</reference>
<dbReference type="AlphaFoldDB" id="A0A6J3MGC6"/>
<keyword evidence="7" id="KW-0653">Protein transport</keyword>
<keyword evidence="10" id="KW-0175">Coiled coil</keyword>
<evidence type="ECO:0000256" key="1">
    <source>
        <dbReference type="ARBA" id="ARBA00004163"/>
    </source>
</evidence>
<evidence type="ECO:0000256" key="5">
    <source>
        <dbReference type="ARBA" id="ARBA00022824"/>
    </source>
</evidence>
<organism evidence="14">
    <name type="scientific">Dissoconium aciculare CBS 342.82</name>
    <dbReference type="NCBI Taxonomy" id="1314786"/>
    <lineage>
        <taxon>Eukaryota</taxon>
        <taxon>Fungi</taxon>
        <taxon>Dikarya</taxon>
        <taxon>Ascomycota</taxon>
        <taxon>Pezizomycotina</taxon>
        <taxon>Dothideomycetes</taxon>
        <taxon>Dothideomycetidae</taxon>
        <taxon>Mycosphaerellales</taxon>
        <taxon>Dissoconiaceae</taxon>
        <taxon>Dissoconium</taxon>
    </lineage>
</organism>
<evidence type="ECO:0000256" key="7">
    <source>
        <dbReference type="ARBA" id="ARBA00022927"/>
    </source>
</evidence>
<keyword evidence="6" id="KW-0931">ER-Golgi transport</keyword>
<dbReference type="GO" id="GO:0005789">
    <property type="term" value="C:endoplasmic reticulum membrane"/>
    <property type="evidence" value="ECO:0007669"/>
    <property type="project" value="UniProtKB-SubCell"/>
</dbReference>
<evidence type="ECO:0008006" key="15">
    <source>
        <dbReference type="Google" id="ProtNLM"/>
    </source>
</evidence>
<dbReference type="GO" id="GO:0031201">
    <property type="term" value="C:SNARE complex"/>
    <property type="evidence" value="ECO:0007669"/>
    <property type="project" value="TreeGrafter"/>
</dbReference>
<feature type="compositionally biased region" description="Low complexity" evidence="11">
    <location>
        <begin position="164"/>
        <end position="179"/>
    </location>
</feature>
<dbReference type="GeneID" id="54358747"/>
<feature type="coiled-coil region" evidence="10">
    <location>
        <begin position="58"/>
        <end position="85"/>
    </location>
</feature>
<dbReference type="InterPro" id="IPR019150">
    <property type="entry name" value="Vesicle_transport_protein_Use1"/>
</dbReference>
<feature type="compositionally biased region" description="Polar residues" evidence="11">
    <location>
        <begin position="135"/>
        <end position="145"/>
    </location>
</feature>
<feature type="transmembrane region" description="Helical" evidence="12">
    <location>
        <begin position="287"/>
        <end position="306"/>
    </location>
</feature>
<feature type="region of interest" description="Disordered" evidence="11">
    <location>
        <begin position="129"/>
        <end position="182"/>
    </location>
</feature>
<keyword evidence="8 12" id="KW-1133">Transmembrane helix</keyword>
<proteinExistence type="inferred from homology"/>
<sequence>MSNPSVLNRLLTRLDHTLLEPEPTNTVLHQSQYERNRVGALIEHARSLHLTLEREAAAIRVQSQRQQQQAELQRQREHIKTLAGKLREISHAADDDDDDSDDENPTGGEDGDTDGREDILANYAPARAAHANSGLEVQSSLKSSQAPPPPPAPPSELRSRRTDASPNQTNASSSSATSSARDKLFAGSASLKASTTTAEDTSNVQRTETLMSHNRHEQEALTDGLLGLARALKASSQAFGASLETEKEVLARAERGLDKNSRDMESAGTKMSTLRRMAEGKGWFGRLKLYGFIGGLWLACFLLVFLGPKLRF</sequence>
<keyword evidence="4 12" id="KW-0812">Transmembrane</keyword>
<dbReference type="GO" id="GO:0015031">
    <property type="term" value="P:protein transport"/>
    <property type="evidence" value="ECO:0007669"/>
    <property type="project" value="UniProtKB-KW"/>
</dbReference>
<evidence type="ECO:0000256" key="6">
    <source>
        <dbReference type="ARBA" id="ARBA00022892"/>
    </source>
</evidence>
<feature type="region of interest" description="Disordered" evidence="11">
    <location>
        <begin position="90"/>
        <end position="117"/>
    </location>
</feature>
<keyword evidence="3" id="KW-0813">Transport</keyword>
<accession>A0A6J3MGC6</accession>
<dbReference type="Proteomes" id="UP000504637">
    <property type="component" value="Unplaced"/>
</dbReference>
<evidence type="ECO:0000313" key="13">
    <source>
        <dbReference type="Proteomes" id="UP000504637"/>
    </source>
</evidence>
<comment type="subcellular location">
    <subcellularLocation>
        <location evidence="1">Endoplasmic reticulum membrane</location>
        <topology evidence="1">Single-pass type IV membrane protein</topology>
    </subcellularLocation>
</comment>
<evidence type="ECO:0000256" key="11">
    <source>
        <dbReference type="SAM" id="MobiDB-lite"/>
    </source>
</evidence>
<comment type="similarity">
    <text evidence="2">Belongs to the USE1 family.</text>
</comment>
<evidence type="ECO:0000256" key="2">
    <source>
        <dbReference type="ARBA" id="ARBA00007891"/>
    </source>
</evidence>
<evidence type="ECO:0000256" key="12">
    <source>
        <dbReference type="SAM" id="Phobius"/>
    </source>
</evidence>
<dbReference type="OrthoDB" id="3231855at2759"/>
<reference evidence="14" key="3">
    <citation type="submission" date="2025-08" db="UniProtKB">
        <authorList>
            <consortium name="RefSeq"/>
        </authorList>
    </citation>
    <scope>IDENTIFICATION</scope>
    <source>
        <strain evidence="14">CBS 342.82</strain>
    </source>
</reference>
<gene>
    <name evidence="14" type="ORF">K489DRAFT_313593</name>
</gene>
<evidence type="ECO:0000256" key="3">
    <source>
        <dbReference type="ARBA" id="ARBA00022448"/>
    </source>
</evidence>
<protein>
    <recommendedName>
        <fullName evidence="15">Synaptobrevin</fullName>
    </recommendedName>
</protein>
<dbReference type="RefSeq" id="XP_033462988.1">
    <property type="nucleotide sequence ID" value="XM_033600947.1"/>
</dbReference>
<name>A0A6J3MGC6_9PEZI</name>
<evidence type="ECO:0000256" key="4">
    <source>
        <dbReference type="ARBA" id="ARBA00022692"/>
    </source>
</evidence>